<dbReference type="SUPFAM" id="SSF46785">
    <property type="entry name" value="Winged helix' DNA-binding domain"/>
    <property type="match status" value="1"/>
</dbReference>
<dbReference type="InterPro" id="IPR014001">
    <property type="entry name" value="Helicase_ATP-bd"/>
</dbReference>
<dbReference type="CDD" id="cd08638">
    <property type="entry name" value="DNA_pol_A_theta"/>
    <property type="match status" value="1"/>
</dbReference>
<dbReference type="InterPro" id="IPR011545">
    <property type="entry name" value="DEAD/DEAH_box_helicase_dom"/>
</dbReference>
<dbReference type="FunFam" id="1.20.1060.10:FF:000003">
    <property type="entry name" value="Helicase and polymerase-containing protein TEBICHI"/>
    <property type="match status" value="1"/>
</dbReference>
<dbReference type="InterPro" id="IPR048960">
    <property type="entry name" value="POLQ-like_helical"/>
</dbReference>
<dbReference type="InterPro" id="IPR002298">
    <property type="entry name" value="DNA_polymerase_A"/>
</dbReference>
<organism evidence="18 19">
    <name type="scientific">Trichoplax adhaerens</name>
    <name type="common">Trichoplax reptans</name>
    <dbReference type="NCBI Taxonomy" id="10228"/>
    <lineage>
        <taxon>Eukaryota</taxon>
        <taxon>Metazoa</taxon>
        <taxon>Placozoa</taxon>
        <taxon>Uniplacotomia</taxon>
        <taxon>Trichoplacea</taxon>
        <taxon>Trichoplacidae</taxon>
        <taxon>Trichoplax</taxon>
    </lineage>
</organism>
<reference evidence="18 19" key="1">
    <citation type="journal article" date="2008" name="Nature">
        <title>The Trichoplax genome and the nature of placozoans.</title>
        <authorList>
            <person name="Srivastava M."/>
            <person name="Begovic E."/>
            <person name="Chapman J."/>
            <person name="Putnam N.H."/>
            <person name="Hellsten U."/>
            <person name="Kawashima T."/>
            <person name="Kuo A."/>
            <person name="Mitros T."/>
            <person name="Salamov A."/>
            <person name="Carpenter M.L."/>
            <person name="Signorovitch A.Y."/>
            <person name="Moreno M.A."/>
            <person name="Kamm K."/>
            <person name="Grimwood J."/>
            <person name="Schmutz J."/>
            <person name="Shapiro H."/>
            <person name="Grigoriev I.V."/>
            <person name="Buss L.W."/>
            <person name="Schierwater B."/>
            <person name="Dellaporta S.L."/>
            <person name="Rokhsar D.S."/>
        </authorList>
    </citation>
    <scope>NUCLEOTIDE SEQUENCE [LARGE SCALE GENOMIC DNA]</scope>
    <source>
        <strain evidence="18 19">Grell-BS-1999</strain>
    </source>
</reference>
<dbReference type="GO" id="GO:0003677">
    <property type="term" value="F:DNA binding"/>
    <property type="evidence" value="ECO:0007669"/>
    <property type="project" value="InterPro"/>
</dbReference>
<dbReference type="InterPro" id="IPR046931">
    <property type="entry name" value="HTH_61"/>
</dbReference>
<proteinExistence type="inferred from homology"/>
<gene>
    <name evidence="18" type="ORF">TRIADDRAFT_25163</name>
</gene>
<dbReference type="InterPro" id="IPR027417">
    <property type="entry name" value="P-loop_NTPase"/>
</dbReference>
<keyword evidence="13" id="KW-0539">Nucleus</keyword>
<keyword evidence="19" id="KW-1185">Reference proteome</keyword>
<dbReference type="Pfam" id="PF00270">
    <property type="entry name" value="DEAD"/>
    <property type="match status" value="1"/>
</dbReference>
<evidence type="ECO:0000256" key="6">
    <source>
        <dbReference type="ARBA" id="ARBA00022695"/>
    </source>
</evidence>
<dbReference type="FunFam" id="1.10.150.20:FF:000002">
    <property type="entry name" value="DNA polymerase I"/>
    <property type="match status" value="1"/>
</dbReference>
<dbReference type="PROSITE" id="PS51192">
    <property type="entry name" value="HELICASE_ATP_BIND_1"/>
    <property type="match status" value="1"/>
</dbReference>
<evidence type="ECO:0000256" key="11">
    <source>
        <dbReference type="ARBA" id="ARBA00022932"/>
    </source>
</evidence>
<dbReference type="SMART" id="SM00490">
    <property type="entry name" value="HELICc"/>
    <property type="match status" value="1"/>
</dbReference>
<evidence type="ECO:0000256" key="9">
    <source>
        <dbReference type="ARBA" id="ARBA00022801"/>
    </source>
</evidence>
<dbReference type="SUPFAM" id="SSF56672">
    <property type="entry name" value="DNA/RNA polymerases"/>
    <property type="match status" value="1"/>
</dbReference>
<dbReference type="STRING" id="10228.B3RWI3"/>
<dbReference type="Gene3D" id="1.20.1060.10">
    <property type="entry name" value="Taq DNA Polymerase, Chain T, domain 4"/>
    <property type="match status" value="1"/>
</dbReference>
<dbReference type="Pfam" id="PF20470">
    <property type="entry name" value="HTH_61"/>
    <property type="match status" value="1"/>
</dbReference>
<keyword evidence="12" id="KW-0234">DNA repair</keyword>
<evidence type="ECO:0000256" key="2">
    <source>
        <dbReference type="ARBA" id="ARBA00004123"/>
    </source>
</evidence>
<dbReference type="GO" id="GO:0016787">
    <property type="term" value="F:hydrolase activity"/>
    <property type="evidence" value="ECO:0007669"/>
    <property type="project" value="UniProtKB-KW"/>
</dbReference>
<dbReference type="PhylomeDB" id="B3RWI3"/>
<evidence type="ECO:0000256" key="1">
    <source>
        <dbReference type="ARBA" id="ARBA00001946"/>
    </source>
</evidence>
<protein>
    <recommendedName>
        <fullName evidence="15">DNA polymerase theta</fullName>
        <ecNumber evidence="4">2.7.7.7</ecNumber>
    </recommendedName>
</protein>
<dbReference type="KEGG" id="tad:TRIADDRAFT_25163"/>
<dbReference type="OrthoDB" id="2320933at2759"/>
<keyword evidence="8" id="KW-0227">DNA damage</keyword>
<dbReference type="FunFam" id="1.10.3380.20:FF:000001">
    <property type="entry name" value="DNA polymerase theta"/>
    <property type="match status" value="1"/>
</dbReference>
<keyword evidence="11" id="KW-0239">DNA-directed DNA polymerase</keyword>
<dbReference type="GO" id="GO:0006261">
    <property type="term" value="P:DNA-templated DNA replication"/>
    <property type="evidence" value="ECO:0007669"/>
    <property type="project" value="InterPro"/>
</dbReference>
<evidence type="ECO:0000256" key="4">
    <source>
        <dbReference type="ARBA" id="ARBA00012417"/>
    </source>
</evidence>
<dbReference type="FunFam" id="3.40.50.300:FF:000753">
    <property type="entry name" value="Polymerase (DNA directed), theta"/>
    <property type="match status" value="1"/>
</dbReference>
<comment type="cofactor">
    <cofactor evidence="1">
        <name>Mg(2+)</name>
        <dbReference type="ChEBI" id="CHEBI:18420"/>
    </cofactor>
</comment>
<dbReference type="GO" id="GO:0005634">
    <property type="term" value="C:nucleus"/>
    <property type="evidence" value="ECO:0007669"/>
    <property type="project" value="UniProtKB-SubCell"/>
</dbReference>
<evidence type="ECO:0000259" key="16">
    <source>
        <dbReference type="PROSITE" id="PS51192"/>
    </source>
</evidence>
<dbReference type="Gene3D" id="1.10.3380.20">
    <property type="match status" value="1"/>
</dbReference>
<evidence type="ECO:0000256" key="5">
    <source>
        <dbReference type="ARBA" id="ARBA00022679"/>
    </source>
</evidence>
<dbReference type="PRINTS" id="PR00868">
    <property type="entry name" value="DNAPOLI"/>
</dbReference>
<dbReference type="eggNOG" id="KOG0950">
    <property type="taxonomic scope" value="Eukaryota"/>
</dbReference>
<dbReference type="CDD" id="cd18026">
    <property type="entry name" value="DEXHc_POLQ-like"/>
    <property type="match status" value="1"/>
</dbReference>
<dbReference type="Pfam" id="PF21099">
    <property type="entry name" value="POLQ_helical"/>
    <property type="match status" value="1"/>
</dbReference>
<dbReference type="CDD" id="cd18795">
    <property type="entry name" value="SF2_C_Ski2"/>
    <property type="match status" value="1"/>
</dbReference>
<evidence type="ECO:0000259" key="17">
    <source>
        <dbReference type="PROSITE" id="PS51194"/>
    </source>
</evidence>
<dbReference type="PANTHER" id="PTHR10133">
    <property type="entry name" value="DNA POLYMERASE I"/>
    <property type="match status" value="1"/>
</dbReference>
<evidence type="ECO:0000256" key="7">
    <source>
        <dbReference type="ARBA" id="ARBA00022741"/>
    </source>
</evidence>
<name>B3RWI3_TRIAD</name>
<evidence type="ECO:0000256" key="8">
    <source>
        <dbReference type="ARBA" id="ARBA00022763"/>
    </source>
</evidence>
<evidence type="ECO:0000256" key="13">
    <source>
        <dbReference type="ARBA" id="ARBA00023242"/>
    </source>
</evidence>
<dbReference type="Pfam" id="PF00476">
    <property type="entry name" value="DNA_pol_A"/>
    <property type="match status" value="1"/>
</dbReference>
<dbReference type="InterPro" id="IPR036397">
    <property type="entry name" value="RNaseH_sf"/>
</dbReference>
<dbReference type="GO" id="GO:0003887">
    <property type="term" value="F:DNA-directed DNA polymerase activity"/>
    <property type="evidence" value="ECO:0000318"/>
    <property type="project" value="GO_Central"/>
</dbReference>
<dbReference type="Gene3D" id="3.40.50.300">
    <property type="entry name" value="P-loop containing nucleotide triphosphate hydrolases"/>
    <property type="match status" value="2"/>
</dbReference>
<dbReference type="SUPFAM" id="SSF53098">
    <property type="entry name" value="Ribonuclease H-like"/>
    <property type="match status" value="1"/>
</dbReference>
<sequence>LSSWDLPPAVLENYRSVGITKMFEWQVQCLTLGNVLNGGNLVYAAPTSAGKTLIAELLMLKRVLESKRKALLILPYVSVVREKTAYLQRLFESTGIRVGGFMGKQAPSGGFDNIDIAICTIEKANSLINRLMEERQLEQLGIIVIDEMHVIGDPYRGYLLELLLVKVLYWTSKAKTSTTENHSTSIQIIGMSATLPNLHVMAKWINGKVYNSSFRPVPLTQMVQIGKTIYNHQMQPIRNIDSENEITQICLETVCHAHGVLIFCPTKNHCEKLAQNLASQFIPHIDYLDEPVVPSSYATESNRLNLNRTKLLTTLAQLKSTPVGLDPVLESTITKGIAFHHAGLTIEERDIIEAAFRSGIILVIIATSTLSSGVNLPARRVIIRTPIFYGRLIDVITYRQMVGRAGRKGIDDIGESILICNNREMDRVSKLVTATPDPVISCFSKCKNPDEDNGMMKRALLEVINSGFAKTFTDTVLYISCTLLAASTEADMSLSLDNALESTLQFLEENEFIKRQASLQYYATKLGEATVASALSPDQALIVFADLQKARKSFVLENELHIIYQVTPINLNDQLKGIDWYNYLRIWEKLPDDMKYVGRIIGVAESYLTKGARGRLPQRTIAQRNTLSVHLRFYTALVLNALIHEVPLIDISNYYGLSRGQLQSLQNSAATFSGMVTIFCKKLCWHNLHLLLEQFQSRLAFGIERELCDLVRISLLNGTRARALYNAGLQTVVAISKSSSTIIEQILYKATPFRSKFSDGYYEIETNIDTACPWIGCRRGMTYKQAASYIIEEAKQMVAADTNIEHLVNNNPRTDRISSIDHRSTGVHSVSSFDDSFDFETLTSLNGDLKSDLDKNAEDSCFSIIDVTGSKELFDVFINEWRHQRAYTLSLACEPKSQLHKGIGSNIRYRPSQTQSDLSSSSSIIFDDRYIVVGIAICWGGFDSYFVNLGDCNTLQDDVANNIENSSAIKIAYNLKEQYKILTRHLQVEIKGTSYDPKIGIWLLDQDAHEKTFHAIISNYLADEAALLDCVIGTCTDGNGIGLHYNSQTSGRRRACIESVLVHKLHSVVEAMLKERELYKLYSEIEMPTIRTLCWLELDGIGFCMDECQQQIERLQYRLHYIEEMAYRIAGRSFQLTSPTDIAHVLYTELNTCKDVLQKLSQIHPLPALVLEWRRINSALTKTLYPLKRYSKYCHKSKTYRVYPTCQMHTATGRISISDPNLQNIPKDFDIAKMVRMRNIIGCTNDTILLSADYSQLELRLIAHLSEDKQLSRVLNDGGDVFKAIASEWLCIPTDHVSDEQRQRAKQMCYGIIYGMTPMALGEQMKVPEEQAATFMHTFKSRYNGIAKFIEKTLVSCRREGYVSTIMNRKRLLPNIRSTNARLRSHAERQAINTTVQGSAADLVKIAMINIHKRIDEMCANRANRDNAEWKPKFVLQMHDELLFEIKANELESVSLIVKQEMENALKLRVKLEVKIKTGKYWGELVNYTYRC</sequence>
<keyword evidence="6" id="KW-0548">Nucleotidyltransferase</keyword>
<evidence type="ECO:0000256" key="15">
    <source>
        <dbReference type="ARBA" id="ARBA00074669"/>
    </source>
</evidence>
<dbReference type="RefSeq" id="XP_002112587.1">
    <property type="nucleotide sequence ID" value="XM_002112551.1"/>
</dbReference>
<keyword evidence="9" id="KW-0378">Hydrolase</keyword>
<dbReference type="GO" id="GO:0097681">
    <property type="term" value="P:double-strand break repair via alternative nonhomologous end joining"/>
    <property type="evidence" value="ECO:0000318"/>
    <property type="project" value="GO_Central"/>
</dbReference>
<dbReference type="CTD" id="6753800"/>
<dbReference type="HOGENOM" id="CLU_000818_0_0_1"/>
<dbReference type="Gene3D" id="3.30.420.10">
    <property type="entry name" value="Ribonuclease H-like superfamily/Ribonuclease H"/>
    <property type="match status" value="1"/>
</dbReference>
<dbReference type="InParanoid" id="B3RWI3"/>
<evidence type="ECO:0000313" key="18">
    <source>
        <dbReference type="EMBL" id="EDV24697.1"/>
    </source>
</evidence>
<feature type="domain" description="Helicase ATP-binding" evidence="16">
    <location>
        <begin position="32"/>
        <end position="213"/>
    </location>
</feature>
<dbReference type="FunCoup" id="B3RWI3">
    <property type="interactions" value="703"/>
</dbReference>
<evidence type="ECO:0000256" key="3">
    <source>
        <dbReference type="ARBA" id="ARBA00007705"/>
    </source>
</evidence>
<dbReference type="SUPFAM" id="SSF158702">
    <property type="entry name" value="Sec63 N-terminal domain-like"/>
    <property type="match status" value="1"/>
</dbReference>
<dbReference type="InterPro" id="IPR001650">
    <property type="entry name" value="Helicase_C-like"/>
</dbReference>
<dbReference type="EMBL" id="DS985245">
    <property type="protein sequence ID" value="EDV24697.1"/>
    <property type="molecule type" value="Genomic_DNA"/>
</dbReference>
<feature type="domain" description="Helicase C-terminal" evidence="17">
    <location>
        <begin position="245"/>
        <end position="480"/>
    </location>
</feature>
<dbReference type="PROSITE" id="PS51194">
    <property type="entry name" value="HELICASE_CTER"/>
    <property type="match status" value="1"/>
</dbReference>
<dbReference type="PANTHER" id="PTHR10133:SF62">
    <property type="entry name" value="DNA POLYMERASE THETA"/>
    <property type="match status" value="1"/>
</dbReference>
<dbReference type="GeneID" id="6753800"/>
<dbReference type="Gene3D" id="3.30.70.370">
    <property type="match status" value="1"/>
</dbReference>
<dbReference type="Pfam" id="PF00271">
    <property type="entry name" value="Helicase_C"/>
    <property type="match status" value="1"/>
</dbReference>
<evidence type="ECO:0000256" key="14">
    <source>
        <dbReference type="ARBA" id="ARBA00049244"/>
    </source>
</evidence>
<keyword evidence="10" id="KW-0067">ATP-binding</keyword>
<keyword evidence="7" id="KW-0547">Nucleotide-binding</keyword>
<evidence type="ECO:0000256" key="12">
    <source>
        <dbReference type="ARBA" id="ARBA00023204"/>
    </source>
</evidence>
<dbReference type="InterPro" id="IPR036390">
    <property type="entry name" value="WH_DNA-bd_sf"/>
</dbReference>
<keyword evidence="5" id="KW-0808">Transferase</keyword>
<dbReference type="InterPro" id="IPR012337">
    <property type="entry name" value="RNaseH-like_sf"/>
</dbReference>
<dbReference type="SUPFAM" id="SSF52540">
    <property type="entry name" value="P-loop containing nucleoside triphosphate hydrolases"/>
    <property type="match status" value="1"/>
</dbReference>
<evidence type="ECO:0000256" key="10">
    <source>
        <dbReference type="ARBA" id="ARBA00022840"/>
    </source>
</evidence>
<dbReference type="InterPro" id="IPR043502">
    <property type="entry name" value="DNA/RNA_pol_sf"/>
</dbReference>
<dbReference type="OMA" id="PRVACWL"/>
<dbReference type="EC" id="2.7.7.7" evidence="4"/>
<dbReference type="SMART" id="SM00482">
    <property type="entry name" value="POLAc"/>
    <property type="match status" value="1"/>
</dbReference>
<dbReference type="SMART" id="SM00487">
    <property type="entry name" value="DEXDc"/>
    <property type="match status" value="1"/>
</dbReference>
<comment type="similarity">
    <text evidence="3">Belongs to the DNA polymerase type-A family.</text>
</comment>
<accession>B3RWI3</accession>
<dbReference type="InterPro" id="IPR001098">
    <property type="entry name" value="DNA-dir_DNA_pol_A_palm_dom"/>
</dbReference>
<comment type="catalytic activity">
    <reaction evidence="14">
        <text>DNA(n) + a 2'-deoxyribonucleoside 5'-triphosphate = DNA(n+1) + diphosphate</text>
        <dbReference type="Rhea" id="RHEA:22508"/>
        <dbReference type="Rhea" id="RHEA-COMP:17339"/>
        <dbReference type="Rhea" id="RHEA-COMP:17340"/>
        <dbReference type="ChEBI" id="CHEBI:33019"/>
        <dbReference type="ChEBI" id="CHEBI:61560"/>
        <dbReference type="ChEBI" id="CHEBI:173112"/>
        <dbReference type="EC" id="2.7.7.7"/>
    </reaction>
</comment>
<dbReference type="Gene3D" id="1.10.150.20">
    <property type="entry name" value="5' to 3' exonuclease, C-terminal subdomain"/>
    <property type="match status" value="1"/>
</dbReference>
<dbReference type="GO" id="GO:0005524">
    <property type="term" value="F:ATP binding"/>
    <property type="evidence" value="ECO:0007669"/>
    <property type="project" value="UniProtKB-KW"/>
</dbReference>
<dbReference type="Proteomes" id="UP000009022">
    <property type="component" value="Unassembled WGS sequence"/>
</dbReference>
<evidence type="ECO:0000313" key="19">
    <source>
        <dbReference type="Proteomes" id="UP000009022"/>
    </source>
</evidence>
<feature type="non-terminal residue" evidence="18">
    <location>
        <position position="1"/>
    </location>
</feature>
<comment type="subcellular location">
    <subcellularLocation>
        <location evidence="2">Nucleus</location>
    </subcellularLocation>
</comment>